<dbReference type="CDD" id="cd06905">
    <property type="entry name" value="M14-like"/>
    <property type="match status" value="1"/>
</dbReference>
<reference evidence="10 11" key="1">
    <citation type="submission" date="2019-01" db="EMBL/GenBank/DDBJ databases">
        <title>Draft genome sequence of Dictyobacter sp. Uno17.</title>
        <authorList>
            <person name="Wang C.M."/>
            <person name="Zheng Y."/>
            <person name="Sakai Y."/>
            <person name="Abe K."/>
            <person name="Yokota A."/>
            <person name="Yabe S."/>
        </authorList>
    </citation>
    <scope>NUCLEOTIDE SEQUENCE [LARGE SCALE GENOMIC DNA]</scope>
    <source>
        <strain evidence="10 11">Uno17</strain>
    </source>
</reference>
<dbReference type="PRINTS" id="PR00765">
    <property type="entry name" value="CRBOXYPTASEA"/>
</dbReference>
<protein>
    <submittedName>
        <fullName evidence="10">Peptidase M14</fullName>
    </submittedName>
</protein>
<dbReference type="AlphaFoldDB" id="A0A5A5T9R0"/>
<dbReference type="InterPro" id="IPR057246">
    <property type="entry name" value="CARBOXYPEPT_ZN_1"/>
</dbReference>
<feature type="active site" description="Proton donor/acceptor" evidence="8">
    <location>
        <position position="350"/>
    </location>
</feature>
<keyword evidence="3" id="KW-0645">Protease</keyword>
<comment type="similarity">
    <text evidence="2 8">Belongs to the peptidase M14 family.</text>
</comment>
<sequence length="575" mass="66132">MPGNRFPEDVQAEHNILSYYTYHELTSSLHQIVQNHPQLAHIESLGKSFEGRDLWLVTVTNYESGPANEKPAYWIDGNTHADEVMGSTVALYTLWYLLTNYEHNPSVTRLLDRSVFYILPRISVDGAEHFLTTPGSLRSSKRPYPDSNKLREGLQVEDIDGDGNILTMRIKDPNGAWKCSAKDPRVMRRREIDEEDGEYYHLLPEGHLYNYDEFFLPIAQETYGIDFNRNYPFEWAPEGTQQGAGTYPLSEPETRAEVEFWHTHPNISAFLTYHTAGGIVLRPYSTRPDTTVPLHDLEVFNRMGERATQITGYPCFSTYHDFRESREEITHGGMDDYVYDTFGWFGFTVELWDMLAAANITGQHPLLWQQQHPEEDDIKLMKWNDEGMNGEVFQEWKAFNHPQLGQIEIGGWKTKFSVRNAPPRYLREICLKMVRLTLSHASLLPYLRFHTVKVTSVRQTLFRVIAVVENAGFLPTYTSRKALENNAVEEVNVSLSLPEDVYVLAGKQHQKIGHIEGRSNKLRSEFNHHHSPTDNRRKVEWVLEGMPGTPIDIIVRSPRAGTLHHTFTLPDTKGA</sequence>
<evidence type="ECO:0000313" key="10">
    <source>
        <dbReference type="EMBL" id="GCF07995.1"/>
    </source>
</evidence>
<keyword evidence="5" id="KW-0378">Hydrolase</keyword>
<dbReference type="SMART" id="SM00631">
    <property type="entry name" value="Zn_pept"/>
    <property type="match status" value="1"/>
</dbReference>
<evidence type="ECO:0000256" key="5">
    <source>
        <dbReference type="ARBA" id="ARBA00022801"/>
    </source>
</evidence>
<name>A0A5A5T9R0_9CHLR</name>
<dbReference type="PANTHER" id="PTHR11705">
    <property type="entry name" value="PROTEASE FAMILY M14 CARBOXYPEPTIDASE A,B"/>
    <property type="match status" value="1"/>
</dbReference>
<evidence type="ECO:0000256" key="7">
    <source>
        <dbReference type="ARBA" id="ARBA00023049"/>
    </source>
</evidence>
<evidence type="ECO:0000259" key="9">
    <source>
        <dbReference type="PROSITE" id="PS52035"/>
    </source>
</evidence>
<dbReference type="PROSITE" id="PS52035">
    <property type="entry name" value="PEPTIDASE_M14"/>
    <property type="match status" value="1"/>
</dbReference>
<dbReference type="OrthoDB" id="9811296at2"/>
<evidence type="ECO:0000256" key="3">
    <source>
        <dbReference type="ARBA" id="ARBA00022670"/>
    </source>
</evidence>
<evidence type="ECO:0000256" key="6">
    <source>
        <dbReference type="ARBA" id="ARBA00022833"/>
    </source>
</evidence>
<dbReference type="Gene3D" id="3.40.630.10">
    <property type="entry name" value="Zn peptidases"/>
    <property type="match status" value="1"/>
</dbReference>
<keyword evidence="7" id="KW-0482">Metalloprotease</keyword>
<dbReference type="SUPFAM" id="SSF53187">
    <property type="entry name" value="Zn-dependent exopeptidases"/>
    <property type="match status" value="1"/>
</dbReference>
<dbReference type="PANTHER" id="PTHR11705:SF143">
    <property type="entry name" value="SLL0236 PROTEIN"/>
    <property type="match status" value="1"/>
</dbReference>
<keyword evidence="11" id="KW-1185">Reference proteome</keyword>
<accession>A0A5A5T9R0</accession>
<dbReference type="GO" id="GO:0005615">
    <property type="term" value="C:extracellular space"/>
    <property type="evidence" value="ECO:0007669"/>
    <property type="project" value="TreeGrafter"/>
</dbReference>
<organism evidence="10 11">
    <name type="scientific">Dictyobacter arantiisoli</name>
    <dbReference type="NCBI Taxonomy" id="2014874"/>
    <lineage>
        <taxon>Bacteria</taxon>
        <taxon>Bacillati</taxon>
        <taxon>Chloroflexota</taxon>
        <taxon>Ktedonobacteria</taxon>
        <taxon>Ktedonobacterales</taxon>
        <taxon>Dictyobacteraceae</taxon>
        <taxon>Dictyobacter</taxon>
    </lineage>
</organism>
<dbReference type="GO" id="GO:0004181">
    <property type="term" value="F:metallocarboxypeptidase activity"/>
    <property type="evidence" value="ECO:0007669"/>
    <property type="project" value="InterPro"/>
</dbReference>
<evidence type="ECO:0000256" key="4">
    <source>
        <dbReference type="ARBA" id="ARBA00022723"/>
    </source>
</evidence>
<dbReference type="Pfam" id="PF00246">
    <property type="entry name" value="Peptidase_M14"/>
    <property type="match status" value="1"/>
</dbReference>
<evidence type="ECO:0000256" key="8">
    <source>
        <dbReference type="PROSITE-ProRule" id="PRU01379"/>
    </source>
</evidence>
<dbReference type="EMBL" id="BIXY01000017">
    <property type="protein sequence ID" value="GCF07995.1"/>
    <property type="molecule type" value="Genomic_DNA"/>
</dbReference>
<evidence type="ECO:0000313" key="11">
    <source>
        <dbReference type="Proteomes" id="UP000322530"/>
    </source>
</evidence>
<dbReference type="Proteomes" id="UP000322530">
    <property type="component" value="Unassembled WGS sequence"/>
</dbReference>
<feature type="domain" description="Peptidase M14" evidence="9">
    <location>
        <begin position="18"/>
        <end position="388"/>
    </location>
</feature>
<gene>
    <name evidence="10" type="ORF">KDI_15590</name>
</gene>
<evidence type="ECO:0000256" key="1">
    <source>
        <dbReference type="ARBA" id="ARBA00001947"/>
    </source>
</evidence>
<comment type="cofactor">
    <cofactor evidence="1">
        <name>Zn(2+)</name>
        <dbReference type="ChEBI" id="CHEBI:29105"/>
    </cofactor>
</comment>
<comment type="caution">
    <text evidence="10">The sequence shown here is derived from an EMBL/GenBank/DDBJ whole genome shotgun (WGS) entry which is preliminary data.</text>
</comment>
<keyword evidence="4" id="KW-0479">Metal-binding</keyword>
<evidence type="ECO:0000256" key="2">
    <source>
        <dbReference type="ARBA" id="ARBA00005988"/>
    </source>
</evidence>
<keyword evidence="6" id="KW-0862">Zinc</keyword>
<dbReference type="PROSITE" id="PS00132">
    <property type="entry name" value="CARBOXYPEPT_ZN_1"/>
    <property type="match status" value="1"/>
</dbReference>
<dbReference type="RefSeq" id="WP_149401000.1">
    <property type="nucleotide sequence ID" value="NZ_BIXY01000017.1"/>
</dbReference>
<dbReference type="GO" id="GO:0006508">
    <property type="term" value="P:proteolysis"/>
    <property type="evidence" value="ECO:0007669"/>
    <property type="project" value="UniProtKB-KW"/>
</dbReference>
<dbReference type="GO" id="GO:0008270">
    <property type="term" value="F:zinc ion binding"/>
    <property type="evidence" value="ECO:0007669"/>
    <property type="project" value="InterPro"/>
</dbReference>
<proteinExistence type="inferred from homology"/>
<dbReference type="InterPro" id="IPR000834">
    <property type="entry name" value="Peptidase_M14"/>
</dbReference>